<organism evidence="3 4">
    <name type="scientific">Pannus brasiliensis CCIBt3594</name>
    <dbReference type="NCBI Taxonomy" id="1427578"/>
    <lineage>
        <taxon>Bacteria</taxon>
        <taxon>Bacillati</taxon>
        <taxon>Cyanobacteriota</taxon>
        <taxon>Cyanophyceae</taxon>
        <taxon>Oscillatoriophycideae</taxon>
        <taxon>Chroococcales</taxon>
        <taxon>Microcystaceae</taxon>
        <taxon>Pannus</taxon>
    </lineage>
</organism>
<proteinExistence type="predicted"/>
<protein>
    <submittedName>
        <fullName evidence="3">Uncharacterized protein</fullName>
    </submittedName>
</protein>
<dbReference type="Proteomes" id="UP001328733">
    <property type="component" value="Unassembled WGS sequence"/>
</dbReference>
<keyword evidence="1" id="KW-0175">Coiled coil</keyword>
<dbReference type="AlphaFoldDB" id="A0AAW9QST0"/>
<evidence type="ECO:0000313" key="4">
    <source>
        <dbReference type="Proteomes" id="UP001328733"/>
    </source>
</evidence>
<accession>A0AAW9QST0</accession>
<feature type="coiled-coil region" evidence="1">
    <location>
        <begin position="6"/>
        <end position="67"/>
    </location>
</feature>
<gene>
    <name evidence="3" type="ORF">V0288_09190</name>
</gene>
<feature type="region of interest" description="Disordered" evidence="2">
    <location>
        <begin position="581"/>
        <end position="617"/>
    </location>
</feature>
<dbReference type="EMBL" id="JBAFSM010000014">
    <property type="protein sequence ID" value="MEG3437292.1"/>
    <property type="molecule type" value="Genomic_DNA"/>
</dbReference>
<sequence length="617" mass="68685">MPVATCYCTKEECDSLRKRIEILEKEVKRLDREKCETRECSRIREIATQARRKVIQLESEFADHKSQAIPKAHKFEYKPNVGVNLSGNATAYGFNIAVSVSVDRSVGADSQAFNLSKNKPTVKNSISLAASKNGTLKVFSSVCVDGVCSNDSSTVTIPLGKSNPFNLPKLPTLPRINLPTIRPVIPLPLPIPKLPPLPIKLPLPYGVGIPSPSGIGLRGVGGGGNQFNQPVTVVTQFNQVTGILTTTVKVGSRAGTGTVNIVDQEIKNNVKRIYQILGGDQWFEEGIEPKITLDTESYIKGFVASQWGLEAEKTSPSPAQIKDMIDVVGVISSLNYFRQGLQEYPLEVPKDISEIPEDGQEEMETIPYASKFDEWRFRQLDALFGQFPIKIRIEDNDLIKTGDQPVEVKLPNLAETVAELVGKSITNEALVNLLANINFRLLNELGSTKLQGFKSHKILEAIATYLGYEDGQKTEKIRFLYNPNYTVEEGKQPIFEELLKETEIDVIVDDMREKTPLEGKLDILLYAANIIKASLFEEANPNSDADWENYVKTFKDLVKGEKEKEEEKKDDLDDFLQKVEEGFTQEPGIIDPTKPYGRSRDQRPRIRKLGATEGGID</sequence>
<evidence type="ECO:0000256" key="2">
    <source>
        <dbReference type="SAM" id="MobiDB-lite"/>
    </source>
</evidence>
<dbReference type="RefSeq" id="WP_332864774.1">
    <property type="nucleotide sequence ID" value="NZ_JBAFSM010000014.1"/>
</dbReference>
<name>A0AAW9QST0_9CHRO</name>
<keyword evidence="4" id="KW-1185">Reference proteome</keyword>
<reference evidence="3 4" key="1">
    <citation type="submission" date="2024-01" db="EMBL/GenBank/DDBJ databases">
        <title>Genomic insights into the taxonomy and metabolism of the cyanobacterium Pannus brasiliensis CCIBt3594.</title>
        <authorList>
            <person name="Machado M."/>
            <person name="Botero N.B."/>
            <person name="Andreote A.P.D."/>
            <person name="Feitosa A.M.T."/>
            <person name="Popin R."/>
            <person name="Sivonen K."/>
            <person name="Fiore M.F."/>
        </authorList>
    </citation>
    <scope>NUCLEOTIDE SEQUENCE [LARGE SCALE GENOMIC DNA]</scope>
    <source>
        <strain evidence="3 4">CCIBt3594</strain>
    </source>
</reference>
<evidence type="ECO:0000313" key="3">
    <source>
        <dbReference type="EMBL" id="MEG3437292.1"/>
    </source>
</evidence>
<comment type="caution">
    <text evidence="3">The sequence shown here is derived from an EMBL/GenBank/DDBJ whole genome shotgun (WGS) entry which is preliminary data.</text>
</comment>
<evidence type="ECO:0000256" key="1">
    <source>
        <dbReference type="SAM" id="Coils"/>
    </source>
</evidence>